<keyword evidence="2" id="KW-1133">Transmembrane helix</keyword>
<name>A0ABN9U2R2_9DINO</name>
<evidence type="ECO:0000256" key="1">
    <source>
        <dbReference type="SAM" id="MobiDB-lite"/>
    </source>
</evidence>
<feature type="transmembrane region" description="Helical" evidence="2">
    <location>
        <begin position="35"/>
        <end position="54"/>
    </location>
</feature>
<dbReference type="EMBL" id="CAUYUJ010015357">
    <property type="protein sequence ID" value="CAK0852917.1"/>
    <property type="molecule type" value="Genomic_DNA"/>
</dbReference>
<evidence type="ECO:0000256" key="2">
    <source>
        <dbReference type="SAM" id="Phobius"/>
    </source>
</evidence>
<feature type="compositionally biased region" description="Acidic residues" evidence="1">
    <location>
        <begin position="1"/>
        <end position="11"/>
    </location>
</feature>
<feature type="non-terminal residue" evidence="3">
    <location>
        <position position="1"/>
    </location>
</feature>
<evidence type="ECO:0000313" key="4">
    <source>
        <dbReference type="Proteomes" id="UP001189429"/>
    </source>
</evidence>
<dbReference type="Proteomes" id="UP001189429">
    <property type="component" value="Unassembled WGS sequence"/>
</dbReference>
<feature type="region of interest" description="Disordered" evidence="1">
    <location>
        <begin position="52"/>
        <end position="107"/>
    </location>
</feature>
<comment type="caution">
    <text evidence="3">The sequence shown here is derived from an EMBL/GenBank/DDBJ whole genome shotgun (WGS) entry which is preliminary data.</text>
</comment>
<keyword evidence="4" id="KW-1185">Reference proteome</keyword>
<proteinExistence type="predicted"/>
<sequence length="107" mass="11478">AESEEESDEPLLESTRGSARDWRGRPPCGGPRACLPAAAAAIVLLTLLLAEGGGPHVDPRRRRRAARASGSKDGVTQLETRPRGSRPTRTVWRRTGTLMAPGRSEVP</sequence>
<accession>A0ABN9U2R2</accession>
<gene>
    <name evidence="3" type="ORF">PCOR1329_LOCUS44563</name>
</gene>
<feature type="region of interest" description="Disordered" evidence="1">
    <location>
        <begin position="1"/>
        <end position="29"/>
    </location>
</feature>
<organism evidence="3 4">
    <name type="scientific">Prorocentrum cordatum</name>
    <dbReference type="NCBI Taxonomy" id="2364126"/>
    <lineage>
        <taxon>Eukaryota</taxon>
        <taxon>Sar</taxon>
        <taxon>Alveolata</taxon>
        <taxon>Dinophyceae</taxon>
        <taxon>Prorocentrales</taxon>
        <taxon>Prorocentraceae</taxon>
        <taxon>Prorocentrum</taxon>
    </lineage>
</organism>
<keyword evidence="2" id="KW-0472">Membrane</keyword>
<keyword evidence="2" id="KW-0812">Transmembrane</keyword>
<protein>
    <submittedName>
        <fullName evidence="3">Uncharacterized protein</fullName>
    </submittedName>
</protein>
<evidence type="ECO:0000313" key="3">
    <source>
        <dbReference type="EMBL" id="CAK0852917.1"/>
    </source>
</evidence>
<reference evidence="3" key="1">
    <citation type="submission" date="2023-10" db="EMBL/GenBank/DDBJ databases">
        <authorList>
            <person name="Chen Y."/>
            <person name="Shah S."/>
            <person name="Dougan E. K."/>
            <person name="Thang M."/>
            <person name="Chan C."/>
        </authorList>
    </citation>
    <scope>NUCLEOTIDE SEQUENCE [LARGE SCALE GENOMIC DNA]</scope>
</reference>